<proteinExistence type="predicted"/>
<dbReference type="AlphaFoldDB" id="X1TC39"/>
<keyword evidence="1" id="KW-0472">Membrane</keyword>
<sequence length="103" mass="11364">MMTRAFEEAIKKSVWSEIKEGISYLKSKQEIRFIGGILFLLMFIIGGISIPAVVLVQESFNSVTEDVGFLGMFLGVGLFLGAITYGRFGHSLSRTRIRANSGL</sequence>
<keyword evidence="1" id="KW-0812">Transmembrane</keyword>
<dbReference type="InterPro" id="IPR036259">
    <property type="entry name" value="MFS_trans_sf"/>
</dbReference>
<feature type="transmembrane region" description="Helical" evidence="1">
    <location>
        <begin position="67"/>
        <end position="88"/>
    </location>
</feature>
<comment type="caution">
    <text evidence="2">The sequence shown here is derived from an EMBL/GenBank/DDBJ whole genome shotgun (WGS) entry which is preliminary data.</text>
</comment>
<keyword evidence="1" id="KW-1133">Transmembrane helix</keyword>
<accession>X1TC39</accession>
<evidence type="ECO:0000313" key="2">
    <source>
        <dbReference type="EMBL" id="GAI77579.1"/>
    </source>
</evidence>
<organism evidence="2">
    <name type="scientific">marine sediment metagenome</name>
    <dbReference type="NCBI Taxonomy" id="412755"/>
    <lineage>
        <taxon>unclassified sequences</taxon>
        <taxon>metagenomes</taxon>
        <taxon>ecological metagenomes</taxon>
    </lineage>
</organism>
<feature type="non-terminal residue" evidence="2">
    <location>
        <position position="103"/>
    </location>
</feature>
<gene>
    <name evidence="2" type="ORF">S12H4_24395</name>
</gene>
<reference evidence="2" key="1">
    <citation type="journal article" date="2014" name="Front. Microbiol.">
        <title>High frequency of phylogenetically diverse reductive dehalogenase-homologous genes in deep subseafloor sedimentary metagenomes.</title>
        <authorList>
            <person name="Kawai M."/>
            <person name="Futagami T."/>
            <person name="Toyoda A."/>
            <person name="Takaki Y."/>
            <person name="Nishi S."/>
            <person name="Hori S."/>
            <person name="Arai W."/>
            <person name="Tsubouchi T."/>
            <person name="Morono Y."/>
            <person name="Uchiyama I."/>
            <person name="Ito T."/>
            <person name="Fujiyama A."/>
            <person name="Inagaki F."/>
            <person name="Takami H."/>
        </authorList>
    </citation>
    <scope>NUCLEOTIDE SEQUENCE</scope>
    <source>
        <strain evidence="2">Expedition CK06-06</strain>
    </source>
</reference>
<dbReference type="EMBL" id="BARW01013228">
    <property type="protein sequence ID" value="GAI77579.1"/>
    <property type="molecule type" value="Genomic_DNA"/>
</dbReference>
<evidence type="ECO:0000256" key="1">
    <source>
        <dbReference type="SAM" id="Phobius"/>
    </source>
</evidence>
<protein>
    <submittedName>
        <fullName evidence="2">Uncharacterized protein</fullName>
    </submittedName>
</protein>
<feature type="transmembrane region" description="Helical" evidence="1">
    <location>
        <begin position="33"/>
        <end position="55"/>
    </location>
</feature>
<name>X1TC39_9ZZZZ</name>
<dbReference type="SUPFAM" id="SSF103473">
    <property type="entry name" value="MFS general substrate transporter"/>
    <property type="match status" value="1"/>
</dbReference>